<name>A0A2K3QIN5_9HYPO</name>
<keyword evidence="6 8" id="KW-0408">Iron</keyword>
<dbReference type="InterPro" id="IPR036396">
    <property type="entry name" value="Cyt_P450_sf"/>
</dbReference>
<accession>A0A2K3QIN5</accession>
<dbReference type="STRING" id="45235.A0A2K3QIN5"/>
<evidence type="ECO:0000256" key="5">
    <source>
        <dbReference type="ARBA" id="ARBA00023002"/>
    </source>
</evidence>
<dbReference type="GO" id="GO:0016705">
    <property type="term" value="F:oxidoreductase activity, acting on paired donors, with incorporation or reduction of molecular oxygen"/>
    <property type="evidence" value="ECO:0007669"/>
    <property type="project" value="InterPro"/>
</dbReference>
<dbReference type="Pfam" id="PF00067">
    <property type="entry name" value="p450"/>
    <property type="match status" value="1"/>
</dbReference>
<keyword evidence="5 9" id="KW-0560">Oxidoreductase</keyword>
<sequence>MASRVTFLFTDAGSIPLGLRAIPLPYAVASLLAVLLVYHLRALHSERSILNPKKPFELTDWRVKQIFTANARKLLAKWFDTHPDKPATMHADFGRVTVLPPHMANEIRNKESLSFLEWSQNSFYAHLPGFEGFRAVIESNGAQLANVVIKKDLNRQLAKVTVPLAEETALSLNELFTVDTEWNTINLRQSILRLVARVSSRVFLGKQLCRNEAWLRVTREYTVVVFRAATQLRMYPSWIQPLVHWFLPSCRQARAFVKAARSVIQPVIDDRKRQKMEAKALGKKLEEFDDAIEWFERESRDHEYDAAIIQLSISIAAIHTTTDLTCQTLTDIAQNPHILKGLREEIISVLSENGWEKTSLYKMKLLDSVIKESQRLKPIGMVTMRRVTSETFTLSDGTVIPKGHSIAVSSHNSWDPEIHPQPNEWDGYRFYDMRHVPERQHLAQLVTTSPEHLAWGHGNHACPGRFFAANVVKIILVNVLLKYDFELPEGFVPKVLEVGFSMSHDPFMNMRIRRRQEEIGI</sequence>
<comment type="caution">
    <text evidence="10">The sequence shown here is derived from an EMBL/GenBank/DDBJ whole genome shotgun (WGS) entry which is preliminary data.</text>
</comment>
<evidence type="ECO:0000256" key="6">
    <source>
        <dbReference type="ARBA" id="ARBA00023004"/>
    </source>
</evidence>
<evidence type="ECO:0000256" key="7">
    <source>
        <dbReference type="ARBA" id="ARBA00023033"/>
    </source>
</evidence>
<comment type="cofactor">
    <cofactor evidence="1 8">
        <name>heme</name>
        <dbReference type="ChEBI" id="CHEBI:30413"/>
    </cofactor>
</comment>
<dbReference type="GO" id="GO:0004497">
    <property type="term" value="F:monooxygenase activity"/>
    <property type="evidence" value="ECO:0007669"/>
    <property type="project" value="UniProtKB-KW"/>
</dbReference>
<reference evidence="10 11" key="1">
    <citation type="submission" date="2017-08" db="EMBL/GenBank/DDBJ databases">
        <title>Harnessing the power of phylogenomics to disentangle the directionality and signatures of interkingdom host jumping in the parasitic fungal genus Tolypocladium.</title>
        <authorList>
            <person name="Quandt C.A."/>
            <person name="Patterson W."/>
            <person name="Spatafora J.W."/>
        </authorList>
    </citation>
    <scope>NUCLEOTIDE SEQUENCE [LARGE SCALE GENOMIC DNA]</scope>
    <source>
        <strain evidence="10 11">CBS 113982</strain>
    </source>
</reference>
<evidence type="ECO:0000256" key="8">
    <source>
        <dbReference type="PIRSR" id="PIRSR602403-1"/>
    </source>
</evidence>
<evidence type="ECO:0000256" key="9">
    <source>
        <dbReference type="RuleBase" id="RU000461"/>
    </source>
</evidence>
<dbReference type="AlphaFoldDB" id="A0A2K3QIN5"/>
<evidence type="ECO:0000256" key="4">
    <source>
        <dbReference type="ARBA" id="ARBA00022723"/>
    </source>
</evidence>
<evidence type="ECO:0000256" key="2">
    <source>
        <dbReference type="ARBA" id="ARBA00010617"/>
    </source>
</evidence>
<proteinExistence type="inferred from homology"/>
<evidence type="ECO:0000313" key="11">
    <source>
        <dbReference type="Proteomes" id="UP000236621"/>
    </source>
</evidence>
<dbReference type="GO" id="GO:0005506">
    <property type="term" value="F:iron ion binding"/>
    <property type="evidence" value="ECO:0007669"/>
    <property type="project" value="InterPro"/>
</dbReference>
<dbReference type="PANTHER" id="PTHR46206:SF2">
    <property type="entry name" value="CYTOCHROME P450 MONOOXYGENASE AUSG-RELATED"/>
    <property type="match status" value="1"/>
</dbReference>
<feature type="binding site" description="axial binding residue" evidence="8">
    <location>
        <position position="462"/>
    </location>
    <ligand>
        <name>heme</name>
        <dbReference type="ChEBI" id="CHEBI:30413"/>
    </ligand>
    <ligandPart>
        <name>Fe</name>
        <dbReference type="ChEBI" id="CHEBI:18248"/>
    </ligandPart>
</feature>
<keyword evidence="7 9" id="KW-0503">Monooxygenase</keyword>
<gene>
    <name evidence="10" type="ORF">TCAP_02662</name>
</gene>
<dbReference type="OrthoDB" id="1844152at2759"/>
<dbReference type="PRINTS" id="PR00465">
    <property type="entry name" value="EP450IV"/>
</dbReference>
<dbReference type="CDD" id="cd11041">
    <property type="entry name" value="CYP503A1-like"/>
    <property type="match status" value="1"/>
</dbReference>
<evidence type="ECO:0000256" key="3">
    <source>
        <dbReference type="ARBA" id="ARBA00022617"/>
    </source>
</evidence>
<evidence type="ECO:0000256" key="1">
    <source>
        <dbReference type="ARBA" id="ARBA00001971"/>
    </source>
</evidence>
<dbReference type="SUPFAM" id="SSF48264">
    <property type="entry name" value="Cytochrome P450"/>
    <property type="match status" value="1"/>
</dbReference>
<comment type="similarity">
    <text evidence="2 9">Belongs to the cytochrome P450 family.</text>
</comment>
<keyword evidence="4 8" id="KW-0479">Metal-binding</keyword>
<keyword evidence="3 8" id="KW-0349">Heme</keyword>
<dbReference type="InterPro" id="IPR001128">
    <property type="entry name" value="Cyt_P450"/>
</dbReference>
<keyword evidence="11" id="KW-1185">Reference proteome</keyword>
<dbReference type="InterPro" id="IPR017972">
    <property type="entry name" value="Cyt_P450_CS"/>
</dbReference>
<dbReference type="PANTHER" id="PTHR46206">
    <property type="entry name" value="CYTOCHROME P450"/>
    <property type="match status" value="1"/>
</dbReference>
<dbReference type="Proteomes" id="UP000236621">
    <property type="component" value="Unassembled WGS sequence"/>
</dbReference>
<dbReference type="EMBL" id="NRSZ01000409">
    <property type="protein sequence ID" value="PNY27401.1"/>
    <property type="molecule type" value="Genomic_DNA"/>
</dbReference>
<dbReference type="PROSITE" id="PS00086">
    <property type="entry name" value="CYTOCHROME_P450"/>
    <property type="match status" value="1"/>
</dbReference>
<evidence type="ECO:0000313" key="10">
    <source>
        <dbReference type="EMBL" id="PNY27401.1"/>
    </source>
</evidence>
<dbReference type="GO" id="GO:0020037">
    <property type="term" value="F:heme binding"/>
    <property type="evidence" value="ECO:0007669"/>
    <property type="project" value="InterPro"/>
</dbReference>
<dbReference type="Gene3D" id="1.10.630.10">
    <property type="entry name" value="Cytochrome P450"/>
    <property type="match status" value="1"/>
</dbReference>
<dbReference type="InterPro" id="IPR002403">
    <property type="entry name" value="Cyt_P450_E_grp-IV"/>
</dbReference>
<protein>
    <submittedName>
        <fullName evidence="10">Dihydromonacolin L monooxygenase LovA</fullName>
    </submittedName>
</protein>
<organism evidence="10 11">
    <name type="scientific">Tolypocladium capitatum</name>
    <dbReference type="NCBI Taxonomy" id="45235"/>
    <lineage>
        <taxon>Eukaryota</taxon>
        <taxon>Fungi</taxon>
        <taxon>Dikarya</taxon>
        <taxon>Ascomycota</taxon>
        <taxon>Pezizomycotina</taxon>
        <taxon>Sordariomycetes</taxon>
        <taxon>Hypocreomycetidae</taxon>
        <taxon>Hypocreales</taxon>
        <taxon>Ophiocordycipitaceae</taxon>
        <taxon>Tolypocladium</taxon>
    </lineage>
</organism>